<keyword evidence="3" id="KW-0223">Dioxygenase</keyword>
<dbReference type="AlphaFoldDB" id="A0A9K3L6V0"/>
<dbReference type="GO" id="GO:0005506">
    <property type="term" value="F:iron ion binding"/>
    <property type="evidence" value="ECO:0007669"/>
    <property type="project" value="InterPro"/>
</dbReference>
<feature type="compositionally biased region" description="Low complexity" evidence="6">
    <location>
        <begin position="53"/>
        <end position="62"/>
    </location>
</feature>
<keyword evidence="5" id="KW-0408">Iron</keyword>
<feature type="region of interest" description="Disordered" evidence="6">
    <location>
        <begin position="53"/>
        <end position="77"/>
    </location>
</feature>
<evidence type="ECO:0000256" key="3">
    <source>
        <dbReference type="ARBA" id="ARBA00022964"/>
    </source>
</evidence>
<keyword evidence="7" id="KW-1133">Transmembrane helix</keyword>
<dbReference type="GO" id="GO:0031418">
    <property type="term" value="F:L-ascorbic acid binding"/>
    <property type="evidence" value="ECO:0007669"/>
    <property type="project" value="InterPro"/>
</dbReference>
<accession>A0A9K3L6V0</accession>
<evidence type="ECO:0000313" key="10">
    <source>
        <dbReference type="Proteomes" id="UP000693970"/>
    </source>
</evidence>
<comment type="caution">
    <text evidence="9">The sequence shown here is derived from an EMBL/GenBank/DDBJ whole genome shotgun (WGS) entry which is preliminary data.</text>
</comment>
<dbReference type="PANTHER" id="PTHR10869:SF226">
    <property type="entry name" value="PROLYL 4-HYDROXYLASE ALPHA SUBUNIT DOMAIN-CONTAINING PROTEIN"/>
    <property type="match status" value="1"/>
</dbReference>
<dbReference type="InterPro" id="IPR006620">
    <property type="entry name" value="Pro_4_hyd_alph"/>
</dbReference>
<reference evidence="9" key="2">
    <citation type="submission" date="2021-04" db="EMBL/GenBank/DDBJ databases">
        <authorList>
            <person name="Podell S."/>
        </authorList>
    </citation>
    <scope>NUCLEOTIDE SEQUENCE</scope>
    <source>
        <strain evidence="9">Hildebrandi</strain>
    </source>
</reference>
<evidence type="ECO:0000256" key="2">
    <source>
        <dbReference type="ARBA" id="ARBA00022723"/>
    </source>
</evidence>
<keyword evidence="4" id="KW-0560">Oxidoreductase</keyword>
<evidence type="ECO:0000256" key="5">
    <source>
        <dbReference type="ARBA" id="ARBA00023004"/>
    </source>
</evidence>
<gene>
    <name evidence="9" type="ORF">IV203_000681</name>
</gene>
<evidence type="ECO:0000256" key="6">
    <source>
        <dbReference type="SAM" id="MobiDB-lite"/>
    </source>
</evidence>
<dbReference type="Proteomes" id="UP000693970">
    <property type="component" value="Unassembled WGS sequence"/>
</dbReference>
<name>A0A9K3L6V0_9STRA</name>
<evidence type="ECO:0000313" key="9">
    <source>
        <dbReference type="EMBL" id="KAG7355995.1"/>
    </source>
</evidence>
<reference evidence="9" key="1">
    <citation type="journal article" date="2021" name="Sci. Rep.">
        <title>Diploid genomic architecture of Nitzschia inconspicua, an elite biomass production diatom.</title>
        <authorList>
            <person name="Oliver A."/>
            <person name="Podell S."/>
            <person name="Pinowska A."/>
            <person name="Traller J.C."/>
            <person name="Smith S.R."/>
            <person name="McClure R."/>
            <person name="Beliaev A."/>
            <person name="Bohutskyi P."/>
            <person name="Hill E.A."/>
            <person name="Rabines A."/>
            <person name="Zheng H."/>
            <person name="Allen L.Z."/>
            <person name="Kuo A."/>
            <person name="Grigoriev I.V."/>
            <person name="Allen A.E."/>
            <person name="Hazlebeck D."/>
            <person name="Allen E.E."/>
        </authorList>
    </citation>
    <scope>NUCLEOTIDE SEQUENCE</scope>
    <source>
        <strain evidence="9">Hildebrandi</strain>
    </source>
</reference>
<dbReference type="EMBL" id="JAGRRH010000015">
    <property type="protein sequence ID" value="KAG7355995.1"/>
    <property type="molecule type" value="Genomic_DNA"/>
</dbReference>
<feature type="region of interest" description="Disordered" evidence="6">
    <location>
        <begin position="329"/>
        <end position="355"/>
    </location>
</feature>
<dbReference type="GO" id="GO:0004656">
    <property type="term" value="F:procollagen-proline 4-dioxygenase activity"/>
    <property type="evidence" value="ECO:0007669"/>
    <property type="project" value="TreeGrafter"/>
</dbReference>
<sequence>MTTSTSSSWPSRIKSIAVYLVIPYIIGYLFSHGYLSEYFEQYLPTVGGGNGGNKRSLLSSSSDSPTPHQQAAPPSLAPQKCDLHFRNLLKVAEETFATFQNVSFVVHRNGDATSCGRSDMGERFVLELKKNYEALGNGVCLPQLNKYQVESILTKTFQDVLSNNDCHSVEKYGNKSKGFLGFCDGGKEHTPILLDHNDLVPVTSAKGEKSLPCRFHSREGLRVTKLDELTEMAKRPCGADDISANCHVAKNGLKEIHLYAVPAGRVFMFAPSHVGEIFYLPHVSGAMDKPIYLEVLNLEPRVFDVFNFFSREESKELVDRAIAETKESHRIKRSTTGAQSKSVNSRRTSESGFDTHGKTAVKVKKRCFKALGFDEYWESHGDGLQILRYNVSKAYNSHLDWIEDKTGQLEHDYESGGTGGNRFATILMYMSDLGPEDGGETVFPKAWPPTVPEADRIDQKQAIEQLRASPYGNVLEKGSWEEQLVASCRTRLSIRPHSSRAVLFYSQYPNGEVDPASIHGACPVLNKQKYAANLWVWNTPRTGYSGSPIKEKFRNKQSSEEAASPSVSFLKVNAQFVNSGKDESMSNAVLYYEDQFWGNLGSNDPPMAVNTYEGHIWNIKVGDEVKKTIVINEKDGESQVFSI</sequence>
<dbReference type="PROSITE" id="PS51471">
    <property type="entry name" value="FE2OG_OXY"/>
    <property type="match status" value="1"/>
</dbReference>
<dbReference type="GO" id="GO:0005783">
    <property type="term" value="C:endoplasmic reticulum"/>
    <property type="evidence" value="ECO:0007669"/>
    <property type="project" value="TreeGrafter"/>
</dbReference>
<keyword evidence="2" id="KW-0479">Metal-binding</keyword>
<evidence type="ECO:0000256" key="7">
    <source>
        <dbReference type="SAM" id="Phobius"/>
    </source>
</evidence>
<evidence type="ECO:0000256" key="1">
    <source>
        <dbReference type="ARBA" id="ARBA00001961"/>
    </source>
</evidence>
<dbReference type="PANTHER" id="PTHR10869">
    <property type="entry name" value="PROLYL 4-HYDROXYLASE ALPHA SUBUNIT"/>
    <property type="match status" value="1"/>
</dbReference>
<protein>
    <submittedName>
        <fullName evidence="9">2(OG)-Fe(II) oxygenase superfamily protein</fullName>
    </submittedName>
</protein>
<dbReference type="Pfam" id="PF13640">
    <property type="entry name" value="2OG-FeII_Oxy_3"/>
    <property type="match status" value="1"/>
</dbReference>
<evidence type="ECO:0000256" key="4">
    <source>
        <dbReference type="ARBA" id="ARBA00023002"/>
    </source>
</evidence>
<keyword evidence="7" id="KW-0472">Membrane</keyword>
<organism evidence="9 10">
    <name type="scientific">Nitzschia inconspicua</name>
    <dbReference type="NCBI Taxonomy" id="303405"/>
    <lineage>
        <taxon>Eukaryota</taxon>
        <taxon>Sar</taxon>
        <taxon>Stramenopiles</taxon>
        <taxon>Ochrophyta</taxon>
        <taxon>Bacillariophyta</taxon>
        <taxon>Bacillariophyceae</taxon>
        <taxon>Bacillariophycidae</taxon>
        <taxon>Bacillariales</taxon>
        <taxon>Bacillariaceae</taxon>
        <taxon>Nitzschia</taxon>
    </lineage>
</organism>
<evidence type="ECO:0000259" key="8">
    <source>
        <dbReference type="PROSITE" id="PS51471"/>
    </source>
</evidence>
<dbReference type="SMART" id="SM00702">
    <property type="entry name" value="P4Hc"/>
    <property type="match status" value="1"/>
</dbReference>
<dbReference type="InterPro" id="IPR005123">
    <property type="entry name" value="Oxoglu/Fe-dep_dioxygenase_dom"/>
</dbReference>
<keyword evidence="7" id="KW-0812">Transmembrane</keyword>
<proteinExistence type="predicted"/>
<dbReference type="InterPro" id="IPR045054">
    <property type="entry name" value="P4HA-like"/>
</dbReference>
<keyword evidence="10" id="KW-1185">Reference proteome</keyword>
<dbReference type="InterPro" id="IPR044862">
    <property type="entry name" value="Pro_4_hyd_alph_FE2OG_OXY"/>
</dbReference>
<feature type="transmembrane region" description="Helical" evidence="7">
    <location>
        <begin position="16"/>
        <end position="35"/>
    </location>
</feature>
<feature type="compositionally biased region" description="Polar residues" evidence="6">
    <location>
        <begin position="334"/>
        <end position="346"/>
    </location>
</feature>
<comment type="cofactor">
    <cofactor evidence="1">
        <name>L-ascorbate</name>
        <dbReference type="ChEBI" id="CHEBI:38290"/>
    </cofactor>
</comment>
<dbReference type="OrthoDB" id="420380at2759"/>
<feature type="domain" description="Fe2OG dioxygenase" evidence="8">
    <location>
        <begin position="380"/>
        <end position="540"/>
    </location>
</feature>